<dbReference type="InterPro" id="IPR011042">
    <property type="entry name" value="6-blade_b-propeller_TolB-like"/>
</dbReference>
<dbReference type="InterPro" id="IPR036116">
    <property type="entry name" value="FN3_sf"/>
</dbReference>
<dbReference type="AlphaFoldDB" id="A0A327PGB6"/>
<evidence type="ECO:0000256" key="2">
    <source>
        <dbReference type="SAM" id="SignalP"/>
    </source>
</evidence>
<evidence type="ECO:0000313" key="5">
    <source>
        <dbReference type="Proteomes" id="UP000249610"/>
    </source>
</evidence>
<dbReference type="EMBL" id="QLLK01000005">
    <property type="protein sequence ID" value="RAI90192.1"/>
    <property type="molecule type" value="Genomic_DNA"/>
</dbReference>
<feature type="chain" id="PRO_5016278613" evidence="2">
    <location>
        <begin position="22"/>
        <end position="423"/>
    </location>
</feature>
<dbReference type="SUPFAM" id="SSF82171">
    <property type="entry name" value="DPP6 N-terminal domain-like"/>
    <property type="match status" value="1"/>
</dbReference>
<dbReference type="OrthoDB" id="832127at2"/>
<keyword evidence="5" id="KW-1185">Reference proteome</keyword>
<keyword evidence="2" id="KW-0732">Signal</keyword>
<feature type="signal peptide" evidence="2">
    <location>
        <begin position="1"/>
        <end position="21"/>
    </location>
</feature>
<dbReference type="InterPro" id="IPR003961">
    <property type="entry name" value="FN3_dom"/>
</dbReference>
<sequence>MKNIALLFVLILAFSSCQNFDDPIPDGSFLETPTLSTRLVDETSVELTWSSAQICNINCPSIVPASFYEVWTKSLVSSTNYKLVEIPAGQMSYLVEGLEPGVRQEFYVVAKRANVSNETNRVMVVPNELPASLTVFEKASFDYITHPQVSPDGTKVIYTISEAGSSIQPQQVFVFDLNSKSEKLISEKGQYPSWSANGESLIFVVGDQNISALREYTVASGESEEIISDSFQSYFPVFGVRDTTLIYFLDSLDEGDQSIILFNLDEEATNPKRTLRDVDDIENIQMPILGMTYSTEENNVAYSVTFAKDTPVGFSYDVVGFAVNSPTSLRSFVVSDWNDSNPSFSPTNSELLAFVSDRSGTNQLWIRNTITGKLYQVTDFQESERINVGIVGLSWSEEKLYINIQETSGVTRLVSLDVSSLLN</sequence>
<dbReference type="Gene3D" id="2.120.10.30">
    <property type="entry name" value="TolB, C-terminal domain"/>
    <property type="match status" value="1"/>
</dbReference>
<reference evidence="4 5" key="1">
    <citation type="submission" date="2018-06" db="EMBL/GenBank/DDBJ databases">
        <title>Genomic Encyclopedia of Archaeal and Bacterial Type Strains, Phase II (KMG-II): from individual species to whole genera.</title>
        <authorList>
            <person name="Goeker M."/>
        </authorList>
    </citation>
    <scope>NUCLEOTIDE SEQUENCE [LARGE SCALE GENOMIC DNA]</scope>
    <source>
        <strain evidence="4 5">DSM 23446</strain>
    </source>
</reference>
<proteinExistence type="inferred from homology"/>
<dbReference type="PROSITE" id="PS51257">
    <property type="entry name" value="PROKAR_LIPOPROTEIN"/>
    <property type="match status" value="1"/>
</dbReference>
<dbReference type="RefSeq" id="WP_111611548.1">
    <property type="nucleotide sequence ID" value="NZ_QLLK01000005.1"/>
</dbReference>
<dbReference type="Gene3D" id="2.60.40.10">
    <property type="entry name" value="Immunoglobulins"/>
    <property type="match status" value="1"/>
</dbReference>
<dbReference type="SUPFAM" id="SSF49265">
    <property type="entry name" value="Fibronectin type III"/>
    <property type="match status" value="1"/>
</dbReference>
<comment type="caution">
    <text evidence="4">The sequence shown here is derived from an EMBL/GenBank/DDBJ whole genome shotgun (WGS) entry which is preliminary data.</text>
</comment>
<dbReference type="InterPro" id="IPR011659">
    <property type="entry name" value="WD40"/>
</dbReference>
<comment type="similarity">
    <text evidence="1">Belongs to the TolB family.</text>
</comment>
<dbReference type="Proteomes" id="UP000249610">
    <property type="component" value="Unassembled WGS sequence"/>
</dbReference>
<dbReference type="Pfam" id="PF07676">
    <property type="entry name" value="PD40"/>
    <property type="match status" value="1"/>
</dbReference>
<evidence type="ECO:0000313" key="4">
    <source>
        <dbReference type="EMBL" id="RAI90192.1"/>
    </source>
</evidence>
<name>A0A327PGB6_9BACT</name>
<evidence type="ECO:0000259" key="3">
    <source>
        <dbReference type="PROSITE" id="PS50853"/>
    </source>
</evidence>
<accession>A0A327PGB6</accession>
<dbReference type="PROSITE" id="PS50853">
    <property type="entry name" value="FN3"/>
    <property type="match status" value="1"/>
</dbReference>
<protein>
    <submittedName>
        <fullName evidence="4">WD40 repeat protein</fullName>
    </submittedName>
</protein>
<dbReference type="InterPro" id="IPR013783">
    <property type="entry name" value="Ig-like_fold"/>
</dbReference>
<feature type="domain" description="Fibronectin type-III" evidence="3">
    <location>
        <begin position="32"/>
        <end position="132"/>
    </location>
</feature>
<evidence type="ECO:0000256" key="1">
    <source>
        <dbReference type="ARBA" id="ARBA00009820"/>
    </source>
</evidence>
<dbReference type="PANTHER" id="PTHR36842:SF1">
    <property type="entry name" value="PROTEIN TOLB"/>
    <property type="match status" value="1"/>
</dbReference>
<organism evidence="4 5">
    <name type="scientific">Algoriphagus yeomjeoni</name>
    <dbReference type="NCBI Taxonomy" id="291403"/>
    <lineage>
        <taxon>Bacteria</taxon>
        <taxon>Pseudomonadati</taxon>
        <taxon>Bacteroidota</taxon>
        <taxon>Cytophagia</taxon>
        <taxon>Cytophagales</taxon>
        <taxon>Cyclobacteriaceae</taxon>
        <taxon>Algoriphagus</taxon>
    </lineage>
</organism>
<gene>
    <name evidence="4" type="ORF">LV83_02203</name>
</gene>
<dbReference type="PANTHER" id="PTHR36842">
    <property type="entry name" value="PROTEIN TOLB HOMOLOG"/>
    <property type="match status" value="1"/>
</dbReference>
<dbReference type="CDD" id="cd00063">
    <property type="entry name" value="FN3"/>
    <property type="match status" value="1"/>
</dbReference>